<feature type="transmembrane region" description="Helical" evidence="1">
    <location>
        <begin position="71"/>
        <end position="93"/>
    </location>
</feature>
<dbReference type="GO" id="GO:0004175">
    <property type="term" value="F:endopeptidase activity"/>
    <property type="evidence" value="ECO:0007669"/>
    <property type="project" value="UniProtKB-ARBA"/>
</dbReference>
<feature type="domain" description="CAAX prenyl protease 2/Lysostaphin resistance protein A-like" evidence="2">
    <location>
        <begin position="159"/>
        <end position="250"/>
    </location>
</feature>
<keyword evidence="1" id="KW-1133">Transmembrane helix</keyword>
<dbReference type="Proteomes" id="UP000233526">
    <property type="component" value="Unassembled WGS sequence"/>
</dbReference>
<accession>A0A2N3J7Y6</accession>
<evidence type="ECO:0000259" key="2">
    <source>
        <dbReference type="Pfam" id="PF02517"/>
    </source>
</evidence>
<dbReference type="RefSeq" id="WP_101315805.1">
    <property type="nucleotide sequence ID" value="NZ_CAWNSS010000002.1"/>
</dbReference>
<dbReference type="EMBL" id="LJZX01000002">
    <property type="protein sequence ID" value="PKQ82692.1"/>
    <property type="molecule type" value="Genomic_DNA"/>
</dbReference>
<dbReference type="InterPro" id="IPR003675">
    <property type="entry name" value="Rce1/LyrA-like_dom"/>
</dbReference>
<gene>
    <name evidence="3" type="ORF">AOX56_02365</name>
</gene>
<feature type="transmembrane region" description="Helical" evidence="1">
    <location>
        <begin position="245"/>
        <end position="264"/>
    </location>
</feature>
<organism evidence="3 4">
    <name type="scientific">Aeromonas sobria</name>
    <dbReference type="NCBI Taxonomy" id="646"/>
    <lineage>
        <taxon>Bacteria</taxon>
        <taxon>Pseudomonadati</taxon>
        <taxon>Pseudomonadota</taxon>
        <taxon>Gammaproteobacteria</taxon>
        <taxon>Aeromonadales</taxon>
        <taxon>Aeromonadaceae</taxon>
        <taxon>Aeromonas</taxon>
    </lineage>
</organism>
<proteinExistence type="predicted"/>
<keyword evidence="1" id="KW-0472">Membrane</keyword>
<feature type="transmembrane region" description="Helical" evidence="1">
    <location>
        <begin position="105"/>
        <end position="130"/>
    </location>
</feature>
<dbReference type="AlphaFoldDB" id="A0A2N3J7Y6"/>
<feature type="transmembrane region" description="Helical" evidence="1">
    <location>
        <begin position="40"/>
        <end position="59"/>
    </location>
</feature>
<reference evidence="3 4" key="1">
    <citation type="journal article" date="2017" name="Front. Microbiol.">
        <title>Strong Genomic and Phenotypic Heterogeneity in the Aeromonas sobria Species Complex.</title>
        <authorList>
            <person name="Gauthier J."/>
            <person name="Vincent A.T."/>
            <person name="Charette S.J."/>
            <person name="Derome N."/>
        </authorList>
    </citation>
    <scope>NUCLEOTIDE SEQUENCE [LARGE SCALE GENOMIC DNA]</scope>
    <source>
        <strain evidence="3 4">JF2635</strain>
    </source>
</reference>
<feature type="transmembrane region" description="Helical" evidence="1">
    <location>
        <begin position="189"/>
        <end position="206"/>
    </location>
</feature>
<dbReference type="Pfam" id="PF02517">
    <property type="entry name" value="Rce1-like"/>
    <property type="match status" value="1"/>
</dbReference>
<name>A0A2N3J7Y6_AERSO</name>
<feature type="transmembrane region" description="Helical" evidence="1">
    <location>
        <begin position="160"/>
        <end position="177"/>
    </location>
</feature>
<sequence length="265" mass="29315">MSEDQSAAMPVLNDKDCYGFERKSAGDFPFYREGPHALSARHWALLLLSAALGFSMLTLPVEFFKTTMGGFIPAILFPLIPLVVLAIMVGKGWRALFRTPTWRDVLLMVAIVGANILVSFTVAILLQLLFKMNTNPVNTLLAGASDTALILFYLKTVPQLFGEEVVSILPFLAVLWFCHQKLAMTRKRAIIIAWLCTALIFGALHLPTYEWNFVQCFLVIGTARIVLLSGYIITKNIWVSTGAHIINDWLLFTIMAALLGAHAAG</sequence>
<keyword evidence="1" id="KW-0812">Transmembrane</keyword>
<protein>
    <recommendedName>
        <fullName evidence="2">CAAX prenyl protease 2/Lysostaphin resistance protein A-like domain-containing protein</fullName>
    </recommendedName>
</protein>
<dbReference type="GO" id="GO:0080120">
    <property type="term" value="P:CAAX-box protein maturation"/>
    <property type="evidence" value="ECO:0007669"/>
    <property type="project" value="UniProtKB-ARBA"/>
</dbReference>
<evidence type="ECO:0000313" key="4">
    <source>
        <dbReference type="Proteomes" id="UP000233526"/>
    </source>
</evidence>
<comment type="caution">
    <text evidence="3">The sequence shown here is derived from an EMBL/GenBank/DDBJ whole genome shotgun (WGS) entry which is preliminary data.</text>
</comment>
<evidence type="ECO:0000256" key="1">
    <source>
        <dbReference type="SAM" id="Phobius"/>
    </source>
</evidence>
<feature type="transmembrane region" description="Helical" evidence="1">
    <location>
        <begin position="212"/>
        <end position="233"/>
    </location>
</feature>
<evidence type="ECO:0000313" key="3">
    <source>
        <dbReference type="EMBL" id="PKQ82692.1"/>
    </source>
</evidence>